<sequence length="49" mass="5923">MYQVEYDPFYELELEQILADIVSDYTVDFAHQVIDEINYHIEKIRGCPR</sequence>
<organism evidence="1">
    <name type="scientific">Kingella negevensis</name>
    <dbReference type="NCBI Taxonomy" id="1522312"/>
    <lineage>
        <taxon>Bacteria</taxon>
        <taxon>Pseudomonadati</taxon>
        <taxon>Pseudomonadota</taxon>
        <taxon>Betaproteobacteria</taxon>
        <taxon>Neisseriales</taxon>
        <taxon>Neisseriaceae</taxon>
        <taxon>Kingella</taxon>
    </lineage>
</organism>
<dbReference type="Proteomes" id="UP000215450">
    <property type="component" value="Unassembled WGS sequence"/>
</dbReference>
<dbReference type="EMBL" id="FXUV02000075">
    <property type="protein sequence ID" value="SNB83348.1"/>
    <property type="molecule type" value="Genomic_DNA"/>
</dbReference>
<evidence type="ECO:0000313" key="2">
    <source>
        <dbReference type="EMBL" id="SNB83348.1"/>
    </source>
</evidence>
<reference evidence="1" key="1">
    <citation type="submission" date="2017-05" db="EMBL/GenBank/DDBJ databases">
        <authorList>
            <person name="Song R."/>
            <person name="Chenine A.L."/>
            <person name="Ruprecht R.M."/>
        </authorList>
    </citation>
    <scope>NUCLEOTIDE SEQUENCE</scope>
    <source>
        <strain evidence="1">Kingella_eburonensis</strain>
    </source>
</reference>
<reference evidence="2 3" key="2">
    <citation type="submission" date="2017-06" db="EMBL/GenBank/DDBJ databases">
        <authorList>
            <person name="Kim H.J."/>
            <person name="Triplett B.A."/>
        </authorList>
    </citation>
    <scope>NUCLEOTIDE SEQUENCE [LARGE SCALE GENOMIC DNA]</scope>
    <source>
        <strain evidence="2">Kingella_eburonensis</strain>
    </source>
</reference>
<name>A0A238HIW0_9NEIS</name>
<proteinExistence type="predicted"/>
<protein>
    <submittedName>
        <fullName evidence="1">Uncharacterized protein</fullName>
    </submittedName>
</protein>
<keyword evidence="3" id="KW-1185">Reference proteome</keyword>
<evidence type="ECO:0000313" key="3">
    <source>
        <dbReference type="Proteomes" id="UP000215450"/>
    </source>
</evidence>
<gene>
    <name evidence="1" type="ORF">KEBURONENSIS_02082</name>
    <name evidence="2" type="ORF">KEBURONENSIS_02091</name>
</gene>
<evidence type="ECO:0000313" key="1">
    <source>
        <dbReference type="EMBL" id="SMQ13481.1"/>
    </source>
</evidence>
<dbReference type="GeneID" id="83625775"/>
<dbReference type="STRING" id="1522312.GCA_900177895_01686"/>
<dbReference type="EMBL" id="FXUV01000072">
    <property type="protein sequence ID" value="SMQ13481.1"/>
    <property type="molecule type" value="Genomic_DNA"/>
</dbReference>
<dbReference type="RefSeq" id="WP_157686289.1">
    <property type="nucleotide sequence ID" value="NZ_CCNJ01000043.1"/>
</dbReference>
<dbReference type="AlphaFoldDB" id="A0A238HIW0"/>
<accession>A0A238HIW0</accession>